<name>A0A1C3UM37_9HYPH</name>
<dbReference type="OrthoDB" id="9892739at2"/>
<evidence type="ECO:0000256" key="1">
    <source>
        <dbReference type="SAM" id="MobiDB-lite"/>
    </source>
</evidence>
<protein>
    <submittedName>
        <fullName evidence="2">Uncharacterized protein</fullName>
    </submittedName>
</protein>
<accession>A0A1C3UM37</accession>
<dbReference type="AlphaFoldDB" id="A0A1C3UM37"/>
<reference evidence="3" key="1">
    <citation type="submission" date="2016-08" db="EMBL/GenBank/DDBJ databases">
        <authorList>
            <person name="Varghese N."/>
            <person name="Submissions Spin"/>
        </authorList>
    </citation>
    <scope>NUCLEOTIDE SEQUENCE [LARGE SCALE GENOMIC DNA]</scope>
    <source>
        <strain evidence="3">CCBAU 57015</strain>
    </source>
</reference>
<dbReference type="RefSeq" id="WP_075852418.1">
    <property type="nucleotide sequence ID" value="NZ_FMAC01000002.1"/>
</dbReference>
<keyword evidence="3" id="KW-1185">Reference proteome</keyword>
<proteinExistence type="predicted"/>
<organism evidence="2 3">
    <name type="scientific">Rhizobium hainanense</name>
    <dbReference type="NCBI Taxonomy" id="52131"/>
    <lineage>
        <taxon>Bacteria</taxon>
        <taxon>Pseudomonadati</taxon>
        <taxon>Pseudomonadota</taxon>
        <taxon>Alphaproteobacteria</taxon>
        <taxon>Hyphomicrobiales</taxon>
        <taxon>Rhizobiaceae</taxon>
        <taxon>Rhizobium/Agrobacterium group</taxon>
        <taxon>Rhizobium</taxon>
    </lineage>
</organism>
<evidence type="ECO:0000313" key="3">
    <source>
        <dbReference type="Proteomes" id="UP000186228"/>
    </source>
</evidence>
<dbReference type="Proteomes" id="UP000186228">
    <property type="component" value="Unassembled WGS sequence"/>
</dbReference>
<dbReference type="EMBL" id="FMAC01000002">
    <property type="protein sequence ID" value="SCB16521.1"/>
    <property type="molecule type" value="Genomic_DNA"/>
</dbReference>
<gene>
    <name evidence="2" type="ORF">GA0061100_102621</name>
</gene>
<feature type="region of interest" description="Disordered" evidence="1">
    <location>
        <begin position="31"/>
        <end position="50"/>
    </location>
</feature>
<evidence type="ECO:0000313" key="2">
    <source>
        <dbReference type="EMBL" id="SCB16521.1"/>
    </source>
</evidence>
<dbReference type="STRING" id="52131.GA0061100_102621"/>
<sequence length="78" mass="8255">MSVTLPKPDFSWLGQLSSALAPQQQVAGQMTANGYFPPAPGSGQTQQSGGFLSQLIGKLPQNQFSVNPMMNTNFRLGG</sequence>